<sequence length="288" mass="30671">MLIWEAYSRKKIDALAFAPDGGALALSGYHLGCRVIRSDTGHRLWTVGAKCRFGLSLAFGSGGSVLCRQSGISVRAGSTGIELRRCGAWCQSFALAPDGRTAFVADGGYQDLVRRYDLETGSAQGEVELESGAITRSVVSPDGKLLAVLGSKRLHLLAAHSFEVLVTDAQRAFSSGTFALAFAPDGRTLVYSAGRTLFVWDVASARETAQLQLETKCFMDAAFTPDGRRLVTVGKEGTAHIWDTATWACERSFAWNVGPLYAVAVAPDGARAAVAGDSGRVVLWDLDS</sequence>
<keyword evidence="3" id="KW-1185">Reference proteome</keyword>
<feature type="repeat" description="WD" evidence="1">
    <location>
        <begin position="211"/>
        <end position="252"/>
    </location>
</feature>
<dbReference type="Pfam" id="PF00400">
    <property type="entry name" value="WD40"/>
    <property type="match status" value="2"/>
</dbReference>
<gene>
    <name evidence="2" type="ORF">J8F10_27125</name>
</gene>
<dbReference type="PANTHER" id="PTHR19879:SF9">
    <property type="entry name" value="TRANSCRIPTION INITIATION FACTOR TFIID SUBUNIT 5"/>
    <property type="match status" value="1"/>
</dbReference>
<evidence type="ECO:0000313" key="2">
    <source>
        <dbReference type="EMBL" id="MBP3958933.1"/>
    </source>
</evidence>
<protein>
    <submittedName>
        <fullName evidence="2">WD40 repeat domain-containing protein</fullName>
    </submittedName>
</protein>
<dbReference type="Pfam" id="PF07676">
    <property type="entry name" value="PD40"/>
    <property type="match status" value="1"/>
</dbReference>
<dbReference type="EMBL" id="JAGKQQ010000001">
    <property type="protein sequence ID" value="MBP3958933.1"/>
    <property type="molecule type" value="Genomic_DNA"/>
</dbReference>
<comment type="caution">
    <text evidence="2">The sequence shown here is derived from an EMBL/GenBank/DDBJ whole genome shotgun (WGS) entry which is preliminary data.</text>
</comment>
<evidence type="ECO:0000256" key="1">
    <source>
        <dbReference type="PROSITE-ProRule" id="PRU00221"/>
    </source>
</evidence>
<dbReference type="InterPro" id="IPR015943">
    <property type="entry name" value="WD40/YVTN_repeat-like_dom_sf"/>
</dbReference>
<dbReference type="Proteomes" id="UP000676565">
    <property type="component" value="Unassembled WGS sequence"/>
</dbReference>
<dbReference type="InterPro" id="IPR011044">
    <property type="entry name" value="Quino_amine_DH_bsu"/>
</dbReference>
<dbReference type="PROSITE" id="PS50294">
    <property type="entry name" value="WD_REPEATS_REGION"/>
    <property type="match status" value="1"/>
</dbReference>
<dbReference type="RefSeq" id="WP_210659354.1">
    <property type="nucleotide sequence ID" value="NZ_JAGKQQ010000001.1"/>
</dbReference>
<reference evidence="2 3" key="1">
    <citation type="submission" date="2021-04" db="EMBL/GenBank/DDBJ databases">
        <authorList>
            <person name="Ivanova A."/>
        </authorList>
    </citation>
    <scope>NUCLEOTIDE SEQUENCE [LARGE SCALE GENOMIC DNA]</scope>
    <source>
        <strain evidence="2 3">G18</strain>
    </source>
</reference>
<name>A0ABS5C1E9_9BACT</name>
<dbReference type="SMART" id="SM00320">
    <property type="entry name" value="WD40"/>
    <property type="match status" value="3"/>
</dbReference>
<dbReference type="SUPFAM" id="SSF50969">
    <property type="entry name" value="YVTN repeat-like/Quinoprotein amine dehydrogenase"/>
    <property type="match status" value="1"/>
</dbReference>
<evidence type="ECO:0000313" key="3">
    <source>
        <dbReference type="Proteomes" id="UP000676565"/>
    </source>
</evidence>
<proteinExistence type="predicted"/>
<dbReference type="PROSITE" id="PS50082">
    <property type="entry name" value="WD_REPEATS_2"/>
    <property type="match status" value="2"/>
</dbReference>
<dbReference type="InterPro" id="IPR011659">
    <property type="entry name" value="WD40"/>
</dbReference>
<feature type="repeat" description="WD" evidence="1">
    <location>
        <begin position="253"/>
        <end position="288"/>
    </location>
</feature>
<dbReference type="Gene3D" id="2.130.10.10">
    <property type="entry name" value="YVTN repeat-like/Quinoprotein amine dehydrogenase"/>
    <property type="match status" value="2"/>
</dbReference>
<dbReference type="PANTHER" id="PTHR19879">
    <property type="entry name" value="TRANSCRIPTION INITIATION FACTOR TFIID"/>
    <property type="match status" value="1"/>
</dbReference>
<organism evidence="2 3">
    <name type="scientific">Gemmata palustris</name>
    <dbReference type="NCBI Taxonomy" id="2822762"/>
    <lineage>
        <taxon>Bacteria</taxon>
        <taxon>Pseudomonadati</taxon>
        <taxon>Planctomycetota</taxon>
        <taxon>Planctomycetia</taxon>
        <taxon>Gemmatales</taxon>
        <taxon>Gemmataceae</taxon>
        <taxon>Gemmata</taxon>
    </lineage>
</organism>
<dbReference type="InterPro" id="IPR001680">
    <property type="entry name" value="WD40_rpt"/>
</dbReference>
<accession>A0ABS5C1E9</accession>
<keyword evidence="1" id="KW-0853">WD repeat</keyword>